<name>A0A517S9V9_9PLAN</name>
<dbReference type="InParanoid" id="A0A517S9V9"/>
<gene>
    <name evidence="1" type="ORF">Pan44_09320</name>
</gene>
<evidence type="ECO:0000313" key="2">
    <source>
        <dbReference type="Proteomes" id="UP000315700"/>
    </source>
</evidence>
<accession>A0A517S9V9</accession>
<dbReference type="KEGG" id="ccos:Pan44_09320"/>
<dbReference type="SUPFAM" id="SSF117074">
    <property type="entry name" value="Hypothetical protein PA1324"/>
    <property type="match status" value="1"/>
</dbReference>
<protein>
    <recommendedName>
        <fullName evidence="3">Nickel uptake substrate-specific transmembrane region</fullName>
    </recommendedName>
</protein>
<reference evidence="1 2" key="1">
    <citation type="submission" date="2019-02" db="EMBL/GenBank/DDBJ databases">
        <title>Deep-cultivation of Planctomycetes and their phenomic and genomic characterization uncovers novel biology.</title>
        <authorList>
            <person name="Wiegand S."/>
            <person name="Jogler M."/>
            <person name="Boedeker C."/>
            <person name="Pinto D."/>
            <person name="Vollmers J."/>
            <person name="Rivas-Marin E."/>
            <person name="Kohn T."/>
            <person name="Peeters S.H."/>
            <person name="Heuer A."/>
            <person name="Rast P."/>
            <person name="Oberbeckmann S."/>
            <person name="Bunk B."/>
            <person name="Jeske O."/>
            <person name="Meyerdierks A."/>
            <person name="Storesund J.E."/>
            <person name="Kallscheuer N."/>
            <person name="Luecker S."/>
            <person name="Lage O.M."/>
            <person name="Pohl T."/>
            <person name="Merkel B.J."/>
            <person name="Hornburger P."/>
            <person name="Mueller R.-W."/>
            <person name="Bruemmer F."/>
            <person name="Labrenz M."/>
            <person name="Spormann A.M."/>
            <person name="Op den Camp H."/>
            <person name="Overmann J."/>
            <person name="Amann R."/>
            <person name="Jetten M.S.M."/>
            <person name="Mascher T."/>
            <person name="Medema M.H."/>
            <person name="Devos D.P."/>
            <person name="Kaster A.-K."/>
            <person name="Ovreas L."/>
            <person name="Rohde M."/>
            <person name="Galperin M.Y."/>
            <person name="Jogler C."/>
        </authorList>
    </citation>
    <scope>NUCLEOTIDE SEQUENCE [LARGE SCALE GENOMIC DNA]</scope>
    <source>
        <strain evidence="1 2">Pan44</strain>
    </source>
</reference>
<proteinExistence type="predicted"/>
<dbReference type="Proteomes" id="UP000315700">
    <property type="component" value="Chromosome"/>
</dbReference>
<dbReference type="AlphaFoldDB" id="A0A517S9V9"/>
<evidence type="ECO:0008006" key="3">
    <source>
        <dbReference type="Google" id="ProtNLM"/>
    </source>
</evidence>
<dbReference type="EMBL" id="CP036271">
    <property type="protein sequence ID" value="QDT52919.1"/>
    <property type="molecule type" value="Genomic_DNA"/>
</dbReference>
<sequence>MGVNIPMQSAFRTRPGAAATLALAAFMIAGCSSEDPWKKNRPPVYTTTGIVEVDGRPIEGVTVLFQPVDADKGKPGTAVTDRNGAFTAQTFDPGDGLTEGTHRVSLSKTVMLDKQGNEVKEIREPGDAKETHMIAKKFGAFETSGIEVQIKSDGSNELETFKVTGR</sequence>
<evidence type="ECO:0000313" key="1">
    <source>
        <dbReference type="EMBL" id="QDT52919.1"/>
    </source>
</evidence>
<keyword evidence="2" id="KW-1185">Reference proteome</keyword>
<organism evidence="1 2">
    <name type="scientific">Caulifigura coniformis</name>
    <dbReference type="NCBI Taxonomy" id="2527983"/>
    <lineage>
        <taxon>Bacteria</taxon>
        <taxon>Pseudomonadati</taxon>
        <taxon>Planctomycetota</taxon>
        <taxon>Planctomycetia</taxon>
        <taxon>Planctomycetales</taxon>
        <taxon>Planctomycetaceae</taxon>
        <taxon>Caulifigura</taxon>
    </lineage>
</organism>